<name>A0A6L2JD80_TANCI</name>
<feature type="region of interest" description="Disordered" evidence="1">
    <location>
        <begin position="184"/>
        <end position="205"/>
    </location>
</feature>
<organism evidence="2">
    <name type="scientific">Tanacetum cinerariifolium</name>
    <name type="common">Dalmatian daisy</name>
    <name type="synonym">Chrysanthemum cinerariifolium</name>
    <dbReference type="NCBI Taxonomy" id="118510"/>
    <lineage>
        <taxon>Eukaryota</taxon>
        <taxon>Viridiplantae</taxon>
        <taxon>Streptophyta</taxon>
        <taxon>Embryophyta</taxon>
        <taxon>Tracheophyta</taxon>
        <taxon>Spermatophyta</taxon>
        <taxon>Magnoliopsida</taxon>
        <taxon>eudicotyledons</taxon>
        <taxon>Gunneridae</taxon>
        <taxon>Pentapetalae</taxon>
        <taxon>asterids</taxon>
        <taxon>campanulids</taxon>
        <taxon>Asterales</taxon>
        <taxon>Asteraceae</taxon>
        <taxon>Asteroideae</taxon>
        <taxon>Anthemideae</taxon>
        <taxon>Anthemidinae</taxon>
        <taxon>Tanacetum</taxon>
    </lineage>
</organism>
<sequence length="308" mass="36370">MDKPMVDLEFDEMDDDDDDDVWDEDDEWLMAPVTPPRATMTVSRTYEMDNLEYGHEVLTRKMDKNQQLRTRVAEMESREGTMMSYMLWMEERLTVLEKRLLGPPPGAECKSWNLGHLKDKLFSRVARVGQKVAKMDEGRAWLALRLKVWNGEDFSYIKERENYTEAEKARMLVEFINQRKRGSKRAAEEELGHQSSKKQKPNELSQEELQQLMIIVLEEGMNIEAMQTKYPIINWENYTKDLKNTRNHQGRKTKKIKCLEASSQSRRMARIKDDGDNAYVYWLGFKVLVMKVTKLVNDIDWEARNKSR</sequence>
<accession>A0A6L2JD80</accession>
<evidence type="ECO:0000256" key="1">
    <source>
        <dbReference type="SAM" id="MobiDB-lite"/>
    </source>
</evidence>
<reference evidence="2" key="1">
    <citation type="journal article" date="2019" name="Sci. Rep.">
        <title>Draft genome of Tanacetum cinerariifolium, the natural source of mosquito coil.</title>
        <authorList>
            <person name="Yamashiro T."/>
            <person name="Shiraishi A."/>
            <person name="Satake H."/>
            <person name="Nakayama K."/>
        </authorList>
    </citation>
    <scope>NUCLEOTIDE SEQUENCE</scope>
</reference>
<dbReference type="EMBL" id="BKCJ010000618">
    <property type="protein sequence ID" value="GEU34789.1"/>
    <property type="molecule type" value="Genomic_DNA"/>
</dbReference>
<gene>
    <name evidence="2" type="ORF">Tci_006767</name>
</gene>
<evidence type="ECO:0000313" key="2">
    <source>
        <dbReference type="EMBL" id="GEU34789.1"/>
    </source>
</evidence>
<dbReference type="AlphaFoldDB" id="A0A6L2JD80"/>
<proteinExistence type="predicted"/>
<protein>
    <submittedName>
        <fullName evidence="2">Uncharacterized protein</fullName>
    </submittedName>
</protein>
<comment type="caution">
    <text evidence="2">The sequence shown here is derived from an EMBL/GenBank/DDBJ whole genome shotgun (WGS) entry which is preliminary data.</text>
</comment>